<feature type="compositionally biased region" description="Basic residues" evidence="1">
    <location>
        <begin position="194"/>
        <end position="205"/>
    </location>
</feature>
<dbReference type="EMBL" id="ASPP01025963">
    <property type="protein sequence ID" value="ETO07608.1"/>
    <property type="molecule type" value="Genomic_DNA"/>
</dbReference>
<organism evidence="2 3">
    <name type="scientific">Reticulomyxa filosa</name>
    <dbReference type="NCBI Taxonomy" id="46433"/>
    <lineage>
        <taxon>Eukaryota</taxon>
        <taxon>Sar</taxon>
        <taxon>Rhizaria</taxon>
        <taxon>Retaria</taxon>
        <taxon>Foraminifera</taxon>
        <taxon>Monothalamids</taxon>
        <taxon>Reticulomyxidae</taxon>
        <taxon>Reticulomyxa</taxon>
    </lineage>
</organism>
<feature type="region of interest" description="Disordered" evidence="1">
    <location>
        <begin position="138"/>
        <end position="163"/>
    </location>
</feature>
<gene>
    <name evidence="2" type="ORF">RFI_29784</name>
</gene>
<dbReference type="Proteomes" id="UP000023152">
    <property type="component" value="Unassembled WGS sequence"/>
</dbReference>
<sequence length="391" mass="44726">MSHKYLMDWLFQRSKTADGTQVCEDSESITMFWHFYKILQPNFQGIQERLILGYSVFKKEEPLFEDGINAIVSGLSRILESVNTITAQHQDDHKIDPRVLLCMYICIHIYAILMSTNAHSDIIQKLSRLLKMEPKDTFGSMRQHKHLPSDQSQSPLLQIPEDQRGRILEPEASDIEERKKELLHSSNQSVAPKNSKKRANGKKKSEKLCHNNSDGNDPVMTRQSSYQAWAASEWGLGAVGCGILVSSTSNDTILYLYDECVCLEWLLLVALLFIFSSSLINPTVAFESLPLPLLLLFPMDRDGRCEHKHQPNQIHASDLATHLIVKRPFKKKHGRQHDDSDVWSANSATKHCTYNSTHCNNNPWMMGSLFVPLRPSILFKREAIQNKNKRK</sequence>
<proteinExistence type="predicted"/>
<reference evidence="2 3" key="1">
    <citation type="journal article" date="2013" name="Curr. Biol.">
        <title>The Genome of the Foraminiferan Reticulomyxa filosa.</title>
        <authorList>
            <person name="Glockner G."/>
            <person name="Hulsmann N."/>
            <person name="Schleicher M."/>
            <person name="Noegel A.A."/>
            <person name="Eichinger L."/>
            <person name="Gallinger C."/>
            <person name="Pawlowski J."/>
            <person name="Sierra R."/>
            <person name="Euteneuer U."/>
            <person name="Pillet L."/>
            <person name="Moustafa A."/>
            <person name="Platzer M."/>
            <person name="Groth M."/>
            <person name="Szafranski K."/>
            <person name="Schliwa M."/>
        </authorList>
    </citation>
    <scope>NUCLEOTIDE SEQUENCE [LARGE SCALE GENOMIC DNA]</scope>
</reference>
<keyword evidence="3" id="KW-1185">Reference proteome</keyword>
<evidence type="ECO:0000313" key="2">
    <source>
        <dbReference type="EMBL" id="ETO07608.1"/>
    </source>
</evidence>
<dbReference type="AlphaFoldDB" id="X6M094"/>
<evidence type="ECO:0000256" key="1">
    <source>
        <dbReference type="SAM" id="MobiDB-lite"/>
    </source>
</evidence>
<accession>X6M094</accession>
<comment type="caution">
    <text evidence="2">The sequence shown here is derived from an EMBL/GenBank/DDBJ whole genome shotgun (WGS) entry which is preliminary data.</text>
</comment>
<name>X6M094_RETFI</name>
<protein>
    <submittedName>
        <fullName evidence="2">Uncharacterized protein</fullName>
    </submittedName>
</protein>
<evidence type="ECO:0000313" key="3">
    <source>
        <dbReference type="Proteomes" id="UP000023152"/>
    </source>
</evidence>
<feature type="region of interest" description="Disordered" evidence="1">
    <location>
        <begin position="178"/>
        <end position="217"/>
    </location>
</feature>